<dbReference type="InterPro" id="IPR001258">
    <property type="entry name" value="NHL_repeat"/>
</dbReference>
<dbReference type="Proteomes" id="UP000321058">
    <property type="component" value="Unassembled WGS sequence"/>
</dbReference>
<dbReference type="GO" id="GO:0004341">
    <property type="term" value="F:gluconolactonase activity"/>
    <property type="evidence" value="ECO:0007669"/>
    <property type="project" value="TreeGrafter"/>
</dbReference>
<feature type="binding site" evidence="4">
    <location>
        <position position="31"/>
    </location>
    <ligand>
        <name>a divalent metal cation</name>
        <dbReference type="ChEBI" id="CHEBI:60240"/>
    </ligand>
</feature>
<evidence type="ECO:0000256" key="2">
    <source>
        <dbReference type="ARBA" id="ARBA00022737"/>
    </source>
</evidence>
<comment type="similarity">
    <text evidence="1">Belongs to the SMP-30/CGR1 family.</text>
</comment>
<dbReference type="Pfam" id="PF08450">
    <property type="entry name" value="SGL"/>
    <property type="match status" value="1"/>
</dbReference>
<evidence type="ECO:0000256" key="4">
    <source>
        <dbReference type="PIRSR" id="PIRSR605511-2"/>
    </source>
</evidence>
<dbReference type="PANTHER" id="PTHR10907">
    <property type="entry name" value="REGUCALCIN"/>
    <property type="match status" value="1"/>
</dbReference>
<dbReference type="AlphaFoldDB" id="A0A512N5X3"/>
<feature type="active site" description="Proton donor/acceptor" evidence="3">
    <location>
        <position position="212"/>
    </location>
</feature>
<feature type="binding site" evidence="4">
    <location>
        <position position="114"/>
    </location>
    <ligand>
        <name>substrate</name>
    </ligand>
</feature>
<gene>
    <name evidence="7" type="ORF">RSO01_15580</name>
</gene>
<accession>A0A512N5X3</accession>
<keyword evidence="4" id="KW-0862">Zinc</keyword>
<feature type="binding site" evidence="4">
    <location>
        <position position="164"/>
    </location>
    <ligand>
        <name>a divalent metal cation</name>
        <dbReference type="ChEBI" id="CHEBI:60240"/>
    </ligand>
</feature>
<keyword evidence="4" id="KW-0479">Metal-binding</keyword>
<dbReference type="SUPFAM" id="SSF63829">
    <property type="entry name" value="Calcium-dependent phosphotriesterase"/>
    <property type="match status" value="1"/>
</dbReference>
<proteinExistence type="inferred from homology"/>
<protein>
    <recommendedName>
        <fullName evidence="6">SMP-30/Gluconolactonase/LRE-like region domain-containing protein</fullName>
    </recommendedName>
</protein>
<evidence type="ECO:0000313" key="8">
    <source>
        <dbReference type="Proteomes" id="UP000321058"/>
    </source>
</evidence>
<dbReference type="EMBL" id="BKAJ01000030">
    <property type="protein sequence ID" value="GEP54392.1"/>
    <property type="molecule type" value="Genomic_DNA"/>
</dbReference>
<dbReference type="GO" id="GO:0005509">
    <property type="term" value="F:calcium ion binding"/>
    <property type="evidence" value="ECO:0007669"/>
    <property type="project" value="TreeGrafter"/>
</dbReference>
<sequence>MAIFIGANLAVRESIREDAVQRVATGYGLIEGPVWDPNHGLYFSDVINGGVHLLDRAGQITLAVPKRRGIGGMALHDAGGLVVGGRDIACVSLANGTTRSLLSLDAIPGATGFNDLTTDAAGRIYVGSLAFRVFGGETPKPGHLHVIDLDGGMRTLSDGILLTNGLGFSPDGKRLYHSDARGPLVRIYDVAPDGSVGPWRKFASLGEAGVPDGLKVARDGSVWVADAHGGRVAVFNADGTHRQDIAVPLPMVTSLCFGGDDLKDLYIVTGSRGGPHENCGSIFRLRVEVAGLALPVARVSLGGG</sequence>
<dbReference type="InterPro" id="IPR011042">
    <property type="entry name" value="6-blade_b-propeller_TolB-like"/>
</dbReference>
<feature type="repeat" description="NHL" evidence="5">
    <location>
        <begin position="211"/>
        <end position="238"/>
    </location>
</feature>
<dbReference type="GO" id="GO:0019853">
    <property type="term" value="P:L-ascorbic acid biosynthetic process"/>
    <property type="evidence" value="ECO:0007669"/>
    <property type="project" value="TreeGrafter"/>
</dbReference>
<reference evidence="7 8" key="1">
    <citation type="submission" date="2019-07" db="EMBL/GenBank/DDBJ databases">
        <title>Whole genome shotgun sequence of Reyranella soli NBRC 108950.</title>
        <authorList>
            <person name="Hosoyama A."/>
            <person name="Uohara A."/>
            <person name="Ohji S."/>
            <person name="Ichikawa N."/>
        </authorList>
    </citation>
    <scope>NUCLEOTIDE SEQUENCE [LARGE SCALE GENOMIC DNA]</scope>
    <source>
        <strain evidence="7 8">NBRC 108950</strain>
    </source>
</reference>
<dbReference type="PROSITE" id="PS51125">
    <property type="entry name" value="NHL"/>
    <property type="match status" value="1"/>
</dbReference>
<dbReference type="Gene3D" id="2.120.10.30">
    <property type="entry name" value="TolB, C-terminal domain"/>
    <property type="match status" value="1"/>
</dbReference>
<evidence type="ECO:0000256" key="5">
    <source>
        <dbReference type="PROSITE-ProRule" id="PRU00504"/>
    </source>
</evidence>
<dbReference type="PRINTS" id="PR01790">
    <property type="entry name" value="SMP30FAMILY"/>
</dbReference>
<dbReference type="PANTHER" id="PTHR10907:SF47">
    <property type="entry name" value="REGUCALCIN"/>
    <property type="match status" value="1"/>
</dbReference>
<feature type="domain" description="SMP-30/Gluconolactonase/LRE-like region" evidence="6">
    <location>
        <begin position="31"/>
        <end position="270"/>
    </location>
</feature>
<dbReference type="InterPro" id="IPR013658">
    <property type="entry name" value="SGL"/>
</dbReference>
<evidence type="ECO:0000313" key="7">
    <source>
        <dbReference type="EMBL" id="GEP54392.1"/>
    </source>
</evidence>
<keyword evidence="8" id="KW-1185">Reference proteome</keyword>
<name>A0A512N5X3_9HYPH</name>
<evidence type="ECO:0000256" key="3">
    <source>
        <dbReference type="PIRSR" id="PIRSR605511-1"/>
    </source>
</evidence>
<comment type="caution">
    <text evidence="7">The sequence shown here is derived from an EMBL/GenBank/DDBJ whole genome shotgun (WGS) entry which is preliminary data.</text>
</comment>
<dbReference type="OrthoDB" id="2633250at2"/>
<keyword evidence="2" id="KW-0677">Repeat</keyword>
<dbReference type="InterPro" id="IPR005511">
    <property type="entry name" value="SMP-30"/>
</dbReference>
<comment type="cofactor">
    <cofactor evidence="4">
        <name>Zn(2+)</name>
        <dbReference type="ChEBI" id="CHEBI:29105"/>
    </cofactor>
    <text evidence="4">Binds 1 divalent metal cation per subunit.</text>
</comment>
<organism evidence="7 8">
    <name type="scientific">Reyranella soli</name>
    <dbReference type="NCBI Taxonomy" id="1230389"/>
    <lineage>
        <taxon>Bacteria</taxon>
        <taxon>Pseudomonadati</taxon>
        <taxon>Pseudomonadota</taxon>
        <taxon>Alphaproteobacteria</taxon>
        <taxon>Hyphomicrobiales</taxon>
        <taxon>Reyranellaceae</taxon>
        <taxon>Reyranella</taxon>
    </lineage>
</organism>
<feature type="binding site" evidence="4">
    <location>
        <position position="212"/>
    </location>
    <ligand>
        <name>a divalent metal cation</name>
        <dbReference type="ChEBI" id="CHEBI:60240"/>
    </ligand>
</feature>
<evidence type="ECO:0000259" key="6">
    <source>
        <dbReference type="Pfam" id="PF08450"/>
    </source>
</evidence>
<evidence type="ECO:0000256" key="1">
    <source>
        <dbReference type="ARBA" id="ARBA00008853"/>
    </source>
</evidence>